<feature type="compositionally biased region" description="Polar residues" evidence="1">
    <location>
        <begin position="27"/>
        <end position="52"/>
    </location>
</feature>
<gene>
    <name evidence="3" type="primary">LOC113465581</name>
</gene>
<feature type="region of interest" description="Disordered" evidence="1">
    <location>
        <begin position="27"/>
        <end position="109"/>
    </location>
</feature>
<reference evidence="3" key="1">
    <citation type="submission" date="2025-08" db="UniProtKB">
        <authorList>
            <consortium name="RefSeq"/>
        </authorList>
    </citation>
    <scope>IDENTIFICATION</scope>
</reference>
<dbReference type="Proteomes" id="UP000079169">
    <property type="component" value="Unplaced"/>
</dbReference>
<dbReference type="PaxDb" id="121845-A0A3Q0IMZ2"/>
<dbReference type="RefSeq" id="XP_026676023.1">
    <property type="nucleotide sequence ID" value="XM_026820222.1"/>
</dbReference>
<feature type="compositionally biased region" description="Low complexity" evidence="1">
    <location>
        <begin position="71"/>
        <end position="94"/>
    </location>
</feature>
<protein>
    <submittedName>
        <fullName evidence="3">Uncharacterized protein LOC113465581</fullName>
    </submittedName>
</protein>
<evidence type="ECO:0000313" key="2">
    <source>
        <dbReference type="Proteomes" id="UP000079169"/>
    </source>
</evidence>
<dbReference type="KEGG" id="dci:113465581"/>
<keyword evidence="2" id="KW-1185">Reference proteome</keyword>
<feature type="compositionally biased region" description="Basic and acidic residues" evidence="1">
    <location>
        <begin position="53"/>
        <end position="70"/>
    </location>
</feature>
<dbReference type="AlphaFoldDB" id="A0A3Q0IMZ2"/>
<proteinExistence type="predicted"/>
<evidence type="ECO:0000256" key="1">
    <source>
        <dbReference type="SAM" id="MobiDB-lite"/>
    </source>
</evidence>
<evidence type="ECO:0000313" key="3">
    <source>
        <dbReference type="RefSeq" id="XP_026676023.1"/>
    </source>
</evidence>
<sequence length="109" mass="11882">MVCLTPSCPSRFLRRYLELRAKINAGNSCPSLVNPPTTLATNSNHNTPTRTASLKERPLWRRGVSKDDTRVTSSPSVTNTTNPSSPPSSATTSPQHSLTTSVRRYVCVP</sequence>
<dbReference type="GeneID" id="113465581"/>
<organism evidence="2 3">
    <name type="scientific">Diaphorina citri</name>
    <name type="common">Asian citrus psyllid</name>
    <dbReference type="NCBI Taxonomy" id="121845"/>
    <lineage>
        <taxon>Eukaryota</taxon>
        <taxon>Metazoa</taxon>
        <taxon>Ecdysozoa</taxon>
        <taxon>Arthropoda</taxon>
        <taxon>Hexapoda</taxon>
        <taxon>Insecta</taxon>
        <taxon>Pterygota</taxon>
        <taxon>Neoptera</taxon>
        <taxon>Paraneoptera</taxon>
        <taxon>Hemiptera</taxon>
        <taxon>Sternorrhyncha</taxon>
        <taxon>Psylloidea</taxon>
        <taxon>Psyllidae</taxon>
        <taxon>Diaphorininae</taxon>
        <taxon>Diaphorina</taxon>
    </lineage>
</organism>
<accession>A0A3Q0IMZ2</accession>
<name>A0A3Q0IMZ2_DIACI</name>